<sequence>MQAAIFNFVQRSRSGTRRRIRRFRLARQPVRQRSPSRSQRALKMEPPRTGSQPADVTVGETSDQKPSATALSSKTRTAASPPGVDVPLLLSP</sequence>
<evidence type="ECO:0000256" key="1">
    <source>
        <dbReference type="SAM" id="MobiDB-lite"/>
    </source>
</evidence>
<protein>
    <submittedName>
        <fullName evidence="2">Uncharacterized protein</fullName>
    </submittedName>
</protein>
<reference evidence="2" key="1">
    <citation type="journal article" date="2020" name="Stud. Mycol.">
        <title>101 Dothideomycetes genomes: a test case for predicting lifestyles and emergence of pathogens.</title>
        <authorList>
            <person name="Haridas S."/>
            <person name="Albert R."/>
            <person name="Binder M."/>
            <person name="Bloem J."/>
            <person name="Labutti K."/>
            <person name="Salamov A."/>
            <person name="Andreopoulos B."/>
            <person name="Baker S."/>
            <person name="Barry K."/>
            <person name="Bills G."/>
            <person name="Bluhm B."/>
            <person name="Cannon C."/>
            <person name="Castanera R."/>
            <person name="Culley D."/>
            <person name="Daum C."/>
            <person name="Ezra D."/>
            <person name="Gonzalez J."/>
            <person name="Henrissat B."/>
            <person name="Kuo A."/>
            <person name="Liang C."/>
            <person name="Lipzen A."/>
            <person name="Lutzoni F."/>
            <person name="Magnuson J."/>
            <person name="Mondo S."/>
            <person name="Nolan M."/>
            <person name="Ohm R."/>
            <person name="Pangilinan J."/>
            <person name="Park H.-J."/>
            <person name="Ramirez L."/>
            <person name="Alfaro M."/>
            <person name="Sun H."/>
            <person name="Tritt A."/>
            <person name="Yoshinaga Y."/>
            <person name="Zwiers L.-H."/>
            <person name="Turgeon B."/>
            <person name="Goodwin S."/>
            <person name="Spatafora J."/>
            <person name="Crous P."/>
            <person name="Grigoriev I."/>
        </authorList>
    </citation>
    <scope>NUCLEOTIDE SEQUENCE</scope>
    <source>
        <strain evidence="2">CBS 473.64</strain>
    </source>
</reference>
<feature type="compositionally biased region" description="Basic residues" evidence="1">
    <location>
        <begin position="14"/>
        <end position="25"/>
    </location>
</feature>
<accession>A0A6A6S9B2</accession>
<name>A0A6A6S9B2_9PLEO</name>
<feature type="region of interest" description="Disordered" evidence="1">
    <location>
        <begin position="1"/>
        <end position="92"/>
    </location>
</feature>
<feature type="compositionally biased region" description="Low complexity" evidence="1">
    <location>
        <begin position="26"/>
        <end position="39"/>
    </location>
</feature>
<evidence type="ECO:0000313" key="3">
    <source>
        <dbReference type="Proteomes" id="UP000799753"/>
    </source>
</evidence>
<proteinExistence type="predicted"/>
<dbReference type="Proteomes" id="UP000799753">
    <property type="component" value="Unassembled WGS sequence"/>
</dbReference>
<dbReference type="EMBL" id="MU006778">
    <property type="protein sequence ID" value="KAF2644456.1"/>
    <property type="molecule type" value="Genomic_DNA"/>
</dbReference>
<dbReference type="AlphaFoldDB" id="A0A6A6S9B2"/>
<keyword evidence="3" id="KW-1185">Reference proteome</keyword>
<gene>
    <name evidence="2" type="ORF">P280DRAFT_171920</name>
</gene>
<evidence type="ECO:0000313" key="2">
    <source>
        <dbReference type="EMBL" id="KAF2644456.1"/>
    </source>
</evidence>
<organism evidence="2 3">
    <name type="scientific">Massarina eburnea CBS 473.64</name>
    <dbReference type="NCBI Taxonomy" id="1395130"/>
    <lineage>
        <taxon>Eukaryota</taxon>
        <taxon>Fungi</taxon>
        <taxon>Dikarya</taxon>
        <taxon>Ascomycota</taxon>
        <taxon>Pezizomycotina</taxon>
        <taxon>Dothideomycetes</taxon>
        <taxon>Pleosporomycetidae</taxon>
        <taxon>Pleosporales</taxon>
        <taxon>Massarineae</taxon>
        <taxon>Massarinaceae</taxon>
        <taxon>Massarina</taxon>
    </lineage>
</organism>
<feature type="compositionally biased region" description="Polar residues" evidence="1">
    <location>
        <begin position="49"/>
        <end position="78"/>
    </location>
</feature>